<dbReference type="SUPFAM" id="SSF54236">
    <property type="entry name" value="Ubiquitin-like"/>
    <property type="match status" value="4"/>
</dbReference>
<reference evidence="2" key="1">
    <citation type="submission" date="2022-08" db="EMBL/GenBank/DDBJ databases">
        <title>Novel sulfate-reducing endosymbionts in the free-living metamonad Anaeramoeba.</title>
        <authorList>
            <person name="Jerlstrom-Hultqvist J."/>
            <person name="Cepicka I."/>
            <person name="Gallot-Lavallee L."/>
            <person name="Salas-Leiva D."/>
            <person name="Curtis B.A."/>
            <person name="Zahonova K."/>
            <person name="Pipaliya S."/>
            <person name="Dacks J."/>
            <person name="Roger A.J."/>
        </authorList>
    </citation>
    <scope>NUCLEOTIDE SEQUENCE</scope>
    <source>
        <strain evidence="2">Schooner1</strain>
    </source>
</reference>
<organism evidence="2 3">
    <name type="scientific">Anaeramoeba flamelloides</name>
    <dbReference type="NCBI Taxonomy" id="1746091"/>
    <lineage>
        <taxon>Eukaryota</taxon>
        <taxon>Metamonada</taxon>
        <taxon>Anaeramoebidae</taxon>
        <taxon>Anaeramoeba</taxon>
    </lineage>
</organism>
<dbReference type="PROSITE" id="PS00299">
    <property type="entry name" value="UBIQUITIN_1"/>
    <property type="match status" value="1"/>
</dbReference>
<accession>A0ABQ8XWS9</accession>
<keyword evidence="3" id="KW-1185">Reference proteome</keyword>
<dbReference type="InterPro" id="IPR019954">
    <property type="entry name" value="Ubiquitin_CS"/>
</dbReference>
<comment type="caution">
    <text evidence="2">The sequence shown here is derived from an EMBL/GenBank/DDBJ whole genome shotgun (WGS) entry which is preliminary data.</text>
</comment>
<proteinExistence type="predicted"/>
<dbReference type="Gene3D" id="3.10.20.90">
    <property type="entry name" value="Phosphatidylinositol 3-kinase Catalytic Subunit, Chain A, domain 1"/>
    <property type="match status" value="4"/>
</dbReference>
<evidence type="ECO:0000259" key="1">
    <source>
        <dbReference type="PROSITE" id="PS50053"/>
    </source>
</evidence>
<dbReference type="PROSITE" id="PS50053">
    <property type="entry name" value="UBIQUITIN_2"/>
    <property type="match status" value="4"/>
</dbReference>
<protein>
    <submittedName>
        <fullName evidence="2">Polyubiquitin 4</fullName>
    </submittedName>
</protein>
<dbReference type="InterPro" id="IPR029071">
    <property type="entry name" value="Ubiquitin-like_domsf"/>
</dbReference>
<feature type="domain" description="Ubiquitin-like" evidence="1">
    <location>
        <begin position="70"/>
        <end position="138"/>
    </location>
</feature>
<dbReference type="CDD" id="cd19757">
    <property type="entry name" value="Bbox1"/>
    <property type="match status" value="1"/>
</dbReference>
<sequence length="617" mass="72687">MKQRQNKSRKEKSNNQTTKTKKCTICKNKAHFQCNQCKVCYCTNCEGQVHTTIQNNAHKEFISHLYQGLIWINIIFVNGKSISVEIDQKRTVLKLKKQIEERQVAKCDKQILIFKGKELRDEQTLFQSNINQYAQINLRNQDPLQNKFRVKIIKKLTYNPLYYEVHGGHYLEDLKNLVYETEKIPINEQKFILDDQELLEDEKLLDEYNVVFDSRIYLVQKLKLTTKIEIDLHFYNNQERNTTKLAMNLNETAMDLKKKIKNEFGIDIGKQIIIFELHELDNKITFCDYFVKNESPVYLVEKTQSILNKEMKLFVKTLTGRTIIIHATPSERVIDLKDKLYKIVAIPQYEQRLIFSGRQLEERVKIFNYIVEQHSTIHLVLRCRGGKPVINLYNYIKMGEYNKEKEFQEKNPKVNISLQLSREMEFSSLFPNPIKRDLKNNLIEWKNVVIEGENEEQKIKIGKREYAYLFWECLQNIDTKNKNNTSHNSLFGSLLKKENSFCVNIQDLPEFLSTQLTIIGLNSIEINDLIVYWVPQIERIKDIEWVQVQFLDENSQYSKIAKLEINPKPSLIKRIFVLFKPLQNQLSNLGQILDIIPIGKRSGKGLVVVEWGGSIIY</sequence>
<name>A0ABQ8XWS9_9EUKA</name>
<dbReference type="Pfam" id="PF00240">
    <property type="entry name" value="ubiquitin"/>
    <property type="match status" value="3"/>
</dbReference>
<dbReference type="InterPro" id="IPR000626">
    <property type="entry name" value="Ubiquitin-like_dom"/>
</dbReference>
<dbReference type="PRINTS" id="PR00348">
    <property type="entry name" value="UBIQUITIN"/>
</dbReference>
<dbReference type="CDD" id="cd17039">
    <property type="entry name" value="Ubl_ubiquitin_like"/>
    <property type="match status" value="3"/>
</dbReference>
<dbReference type="InterPro" id="IPR019956">
    <property type="entry name" value="Ubiquitin_dom"/>
</dbReference>
<feature type="domain" description="Ubiquitin-like" evidence="1">
    <location>
        <begin position="311"/>
        <end position="386"/>
    </location>
</feature>
<feature type="domain" description="Ubiquitin-like" evidence="1">
    <location>
        <begin position="146"/>
        <end position="221"/>
    </location>
</feature>
<dbReference type="SMART" id="SM00213">
    <property type="entry name" value="UBQ"/>
    <property type="match status" value="4"/>
</dbReference>
<dbReference type="EMBL" id="JAOAOG010000240">
    <property type="protein sequence ID" value="KAJ6237070.1"/>
    <property type="molecule type" value="Genomic_DNA"/>
</dbReference>
<evidence type="ECO:0000313" key="3">
    <source>
        <dbReference type="Proteomes" id="UP001150062"/>
    </source>
</evidence>
<dbReference type="Proteomes" id="UP001150062">
    <property type="component" value="Unassembled WGS sequence"/>
</dbReference>
<dbReference type="InterPro" id="IPR050158">
    <property type="entry name" value="Ubiquitin_ubiquitin-like"/>
</dbReference>
<dbReference type="PANTHER" id="PTHR10666">
    <property type="entry name" value="UBIQUITIN"/>
    <property type="match status" value="1"/>
</dbReference>
<gene>
    <name evidence="2" type="ORF">M0813_03477</name>
</gene>
<evidence type="ECO:0000313" key="2">
    <source>
        <dbReference type="EMBL" id="KAJ6237070.1"/>
    </source>
</evidence>
<feature type="domain" description="Ubiquitin-like" evidence="1">
    <location>
        <begin position="228"/>
        <end position="302"/>
    </location>
</feature>